<dbReference type="SUPFAM" id="SSF58014">
    <property type="entry name" value="Coiled-coil domain of nucleotide exchange factor GrpE"/>
    <property type="match status" value="1"/>
</dbReference>
<dbReference type="PRINTS" id="PR00773">
    <property type="entry name" value="GRPEPROTEIN"/>
</dbReference>
<dbReference type="Gene3D" id="3.90.20.20">
    <property type="match status" value="1"/>
</dbReference>
<accession>D4AKJ4</accession>
<dbReference type="STRING" id="663331.D4AKJ4"/>
<feature type="region of interest" description="Disordered" evidence="5">
    <location>
        <begin position="85"/>
        <end position="110"/>
    </location>
</feature>
<evidence type="ECO:0000256" key="5">
    <source>
        <dbReference type="SAM" id="MobiDB-lite"/>
    </source>
</evidence>
<dbReference type="eggNOG" id="KOG3003">
    <property type="taxonomic scope" value="Eukaryota"/>
</dbReference>
<dbReference type="GO" id="GO:0006457">
    <property type="term" value="P:protein folding"/>
    <property type="evidence" value="ECO:0007669"/>
    <property type="project" value="InterPro"/>
</dbReference>
<dbReference type="GO" id="GO:0030150">
    <property type="term" value="P:protein import into mitochondrial matrix"/>
    <property type="evidence" value="ECO:0007669"/>
    <property type="project" value="TreeGrafter"/>
</dbReference>
<name>D4AKJ4_ARTBC</name>
<dbReference type="GO" id="GO:0001405">
    <property type="term" value="C:PAM complex, Tim23 associated import motor"/>
    <property type="evidence" value="ECO:0007669"/>
    <property type="project" value="TreeGrafter"/>
</dbReference>
<keyword evidence="7" id="KW-1185">Reference proteome</keyword>
<dbReference type="Pfam" id="PF01025">
    <property type="entry name" value="GrpE"/>
    <property type="match status" value="1"/>
</dbReference>
<dbReference type="PANTHER" id="PTHR21237">
    <property type="entry name" value="GRPE PROTEIN"/>
    <property type="match status" value="1"/>
</dbReference>
<evidence type="ECO:0000256" key="1">
    <source>
        <dbReference type="ARBA" id="ARBA00009054"/>
    </source>
</evidence>
<dbReference type="KEGG" id="abe:ARB_04837"/>
<dbReference type="OMA" id="KNEKCNT"/>
<evidence type="ECO:0000313" key="6">
    <source>
        <dbReference type="EMBL" id="EFE35903.1"/>
    </source>
</evidence>
<keyword evidence="2 3" id="KW-0143">Chaperone</keyword>
<dbReference type="InterPro" id="IPR000740">
    <property type="entry name" value="GrpE"/>
</dbReference>
<dbReference type="GO" id="GO:0051087">
    <property type="term" value="F:protein-folding chaperone binding"/>
    <property type="evidence" value="ECO:0007669"/>
    <property type="project" value="InterPro"/>
</dbReference>
<dbReference type="GO" id="GO:0000774">
    <property type="term" value="F:adenyl-nucleotide exchange factor activity"/>
    <property type="evidence" value="ECO:0007669"/>
    <property type="project" value="InterPro"/>
</dbReference>
<dbReference type="InterPro" id="IPR013805">
    <property type="entry name" value="GrpE_CC"/>
</dbReference>
<dbReference type="RefSeq" id="XP_003016548.1">
    <property type="nucleotide sequence ID" value="XM_003016502.1"/>
</dbReference>
<dbReference type="PANTHER" id="PTHR21237:SF23">
    <property type="entry name" value="GRPE PROTEIN HOMOLOG, MITOCHONDRIAL"/>
    <property type="match status" value="1"/>
</dbReference>
<dbReference type="PROSITE" id="PS01071">
    <property type="entry name" value="GRPE"/>
    <property type="match status" value="1"/>
</dbReference>
<reference evidence="7" key="1">
    <citation type="journal article" date="2011" name="Genome Biol.">
        <title>Comparative and functional genomics provide insights into the pathogenicity of dermatophytic fungi.</title>
        <authorList>
            <person name="Burmester A."/>
            <person name="Shelest E."/>
            <person name="Gloeckner G."/>
            <person name="Heddergott C."/>
            <person name="Schindler S."/>
            <person name="Staib P."/>
            <person name="Heidel A."/>
            <person name="Felder M."/>
            <person name="Petzold A."/>
            <person name="Szafranski K."/>
            <person name="Feuermann M."/>
            <person name="Pedruzzi I."/>
            <person name="Priebe S."/>
            <person name="Groth M."/>
            <person name="Winkler R."/>
            <person name="Li W."/>
            <person name="Kniemeyer O."/>
            <person name="Schroeckh V."/>
            <person name="Hertweck C."/>
            <person name="Hube B."/>
            <person name="White T.C."/>
            <person name="Platzer M."/>
            <person name="Guthke R."/>
            <person name="Heitman J."/>
            <person name="Woestemeyer J."/>
            <person name="Zipfel P.F."/>
            <person name="Monod M."/>
            <person name="Brakhage A.A."/>
        </authorList>
    </citation>
    <scope>NUCLEOTIDE SEQUENCE [LARGE SCALE GENOMIC DNA]</scope>
    <source>
        <strain evidence="7">ATCC MYA-4681 / CBS 112371</strain>
    </source>
</reference>
<dbReference type="Gene3D" id="2.30.22.10">
    <property type="entry name" value="Head domain of nucleotide exchange factor GrpE"/>
    <property type="match status" value="1"/>
</dbReference>
<dbReference type="CDD" id="cd00446">
    <property type="entry name" value="GrpE"/>
    <property type="match status" value="1"/>
</dbReference>
<protein>
    <recommendedName>
        <fullName evidence="3">GrpE protein homolog</fullName>
    </recommendedName>
</protein>
<comment type="caution">
    <text evidence="6">The sequence shown here is derived from an EMBL/GenBank/DDBJ whole genome shotgun (WGS) entry which is preliminary data.</text>
</comment>
<dbReference type="Proteomes" id="UP000008866">
    <property type="component" value="Unassembled WGS sequence"/>
</dbReference>
<evidence type="ECO:0000256" key="3">
    <source>
        <dbReference type="RuleBase" id="RU000640"/>
    </source>
</evidence>
<sequence>MGNLEKKKNTGAEKHDPAKLCEIQLFLAVKFDASRRAILYSYTRTRPEQLLFLDLLAAIEAQSAIIRQSQQLAARSLPSRIQSRYASTEANGEKPKAEEAAEAEKPSELETLKKDLEAREKEVVDLKDKYLRSVADFRNLQERTRRDIEAARTFAIQKFAADLIESIDNLERALAAVPPEKVDAANAKENKDVYELFSGLKMTEGVLMNTLKKHGVVRFDPSELVDGQPQKFDPSRHEALFMSPVEGKQDGDIMHVQNKGFTLNGRILRAAKVGVVKNA</sequence>
<feature type="compositionally biased region" description="Basic and acidic residues" evidence="5">
    <location>
        <begin position="91"/>
        <end position="110"/>
    </location>
</feature>
<dbReference type="HOGENOM" id="CLU_057217_0_0_1"/>
<evidence type="ECO:0000256" key="2">
    <source>
        <dbReference type="ARBA" id="ARBA00023186"/>
    </source>
</evidence>
<dbReference type="AlphaFoldDB" id="D4AKJ4"/>
<organism evidence="6 7">
    <name type="scientific">Arthroderma benhamiae (strain ATCC MYA-4681 / CBS 112371)</name>
    <name type="common">Trichophyton mentagrophytes</name>
    <dbReference type="NCBI Taxonomy" id="663331"/>
    <lineage>
        <taxon>Eukaryota</taxon>
        <taxon>Fungi</taxon>
        <taxon>Dikarya</taxon>
        <taxon>Ascomycota</taxon>
        <taxon>Pezizomycotina</taxon>
        <taxon>Eurotiomycetes</taxon>
        <taxon>Eurotiomycetidae</taxon>
        <taxon>Onygenales</taxon>
        <taxon>Arthrodermataceae</taxon>
        <taxon>Trichophyton</taxon>
    </lineage>
</organism>
<proteinExistence type="inferred from homology"/>
<keyword evidence="3" id="KW-0496">Mitochondrion</keyword>
<dbReference type="GO" id="GO:0051082">
    <property type="term" value="F:unfolded protein binding"/>
    <property type="evidence" value="ECO:0007669"/>
    <property type="project" value="TreeGrafter"/>
</dbReference>
<dbReference type="HAMAP" id="MF_01151">
    <property type="entry name" value="GrpE"/>
    <property type="match status" value="1"/>
</dbReference>
<dbReference type="InterPro" id="IPR009012">
    <property type="entry name" value="GrpE_head"/>
</dbReference>
<evidence type="ECO:0000256" key="4">
    <source>
        <dbReference type="RuleBase" id="RU004478"/>
    </source>
</evidence>
<comment type="subcellular location">
    <subcellularLocation>
        <location evidence="3">Mitochondrion matrix</location>
    </subcellularLocation>
</comment>
<dbReference type="EMBL" id="ABSU01000002">
    <property type="protein sequence ID" value="EFE35903.1"/>
    <property type="molecule type" value="Genomic_DNA"/>
</dbReference>
<gene>
    <name evidence="6" type="ORF">ARB_04837</name>
</gene>
<evidence type="ECO:0000313" key="7">
    <source>
        <dbReference type="Proteomes" id="UP000008866"/>
    </source>
</evidence>
<dbReference type="GeneID" id="9522030"/>
<comment type="function">
    <text evidence="3">Essential component of the PAM complex, a complex required for the translocation of transit peptide-containing proteins from the inner membrane into the mitochondrial matrix in an ATP-dependent manner.</text>
</comment>
<dbReference type="GO" id="GO:0042803">
    <property type="term" value="F:protein homodimerization activity"/>
    <property type="evidence" value="ECO:0007669"/>
    <property type="project" value="InterPro"/>
</dbReference>
<comment type="similarity">
    <text evidence="1 4">Belongs to the GrpE family.</text>
</comment>
<dbReference type="SUPFAM" id="SSF51064">
    <property type="entry name" value="Head domain of nucleotide exchange factor GrpE"/>
    <property type="match status" value="1"/>
</dbReference>